<reference evidence="2 3" key="1">
    <citation type="submission" date="2021-05" db="EMBL/GenBank/DDBJ databases">
        <title>A Polyphasic approach of four new species of the genus Ohtaekwangia: Ohtaekwangia histidinii sp. nov., Ohtaekwangia cretensis sp. nov., Ohtaekwangia indiensis sp. nov., Ohtaekwangia reichenbachii sp. nov. from diverse environment.</title>
        <authorList>
            <person name="Octaviana S."/>
        </authorList>
    </citation>
    <scope>NUCLEOTIDE SEQUENCE [LARGE SCALE GENOMIC DNA]</scope>
    <source>
        <strain evidence="2 3">PWU5</strain>
    </source>
</reference>
<evidence type="ECO:0000313" key="2">
    <source>
        <dbReference type="EMBL" id="MBT1711463.1"/>
    </source>
</evidence>
<proteinExistence type="predicted"/>
<comment type="caution">
    <text evidence="2">The sequence shown here is derived from an EMBL/GenBank/DDBJ whole genome shotgun (WGS) entry which is preliminary data.</text>
</comment>
<feature type="chain" id="PRO_5042894983" evidence="1">
    <location>
        <begin position="20"/>
        <end position="199"/>
    </location>
</feature>
<protein>
    <submittedName>
        <fullName evidence="2">Uncharacterized protein</fullName>
    </submittedName>
</protein>
<dbReference type="PROSITE" id="PS51257">
    <property type="entry name" value="PROKAR_LIPOPROTEIN"/>
    <property type="match status" value="1"/>
</dbReference>
<dbReference type="AlphaFoldDB" id="A0AAP2GVW3"/>
<feature type="signal peptide" evidence="1">
    <location>
        <begin position="1"/>
        <end position="19"/>
    </location>
</feature>
<evidence type="ECO:0000313" key="3">
    <source>
        <dbReference type="Proteomes" id="UP001319080"/>
    </source>
</evidence>
<keyword evidence="1" id="KW-0732">Signal</keyword>
<evidence type="ECO:0000256" key="1">
    <source>
        <dbReference type="SAM" id="SignalP"/>
    </source>
</evidence>
<sequence>MRKILHYILLALATGACITAEQDNPFIGPTCYDRIRNQDETAIDCGGHCSECGDSEPELPADEPPCKATLQDNTLVIDGRKVVAAMRDYSCDISTAGYTIAILIDGIDSFVLHLGGSGKPTKSDTYSLVQTIYSVPSGSACIYYEEDGYDGAFTNYGDEVYVTVTKDKKITVEFCDIELVYGYGGYFRTVSGRISGCGQ</sequence>
<accession>A0AAP2GVW3</accession>
<name>A0AAP2GVW3_9BACT</name>
<dbReference type="EMBL" id="JAHESE010000034">
    <property type="protein sequence ID" value="MBT1711463.1"/>
    <property type="molecule type" value="Genomic_DNA"/>
</dbReference>
<organism evidence="2 3">
    <name type="scientific">Dawidia cretensis</name>
    <dbReference type="NCBI Taxonomy" id="2782350"/>
    <lineage>
        <taxon>Bacteria</taxon>
        <taxon>Pseudomonadati</taxon>
        <taxon>Bacteroidota</taxon>
        <taxon>Cytophagia</taxon>
        <taxon>Cytophagales</taxon>
        <taxon>Chryseotaleaceae</taxon>
        <taxon>Dawidia</taxon>
    </lineage>
</organism>
<keyword evidence="3" id="KW-1185">Reference proteome</keyword>
<gene>
    <name evidence="2" type="ORF">KK062_24685</name>
</gene>
<dbReference type="RefSeq" id="WP_254087035.1">
    <property type="nucleotide sequence ID" value="NZ_JAHESE010000034.1"/>
</dbReference>
<dbReference type="Proteomes" id="UP001319080">
    <property type="component" value="Unassembled WGS sequence"/>
</dbReference>